<dbReference type="InterPro" id="IPR036291">
    <property type="entry name" value="NAD(P)-bd_dom_sf"/>
</dbReference>
<protein>
    <submittedName>
        <fullName evidence="4">Glyceraldehyde-3-phosphate dehydrogenase</fullName>
    </submittedName>
</protein>
<proteinExistence type="inferred from homology"/>
<dbReference type="GO" id="GO:0005829">
    <property type="term" value="C:cytosol"/>
    <property type="evidence" value="ECO:0007669"/>
    <property type="project" value="TreeGrafter"/>
</dbReference>
<dbReference type="GO" id="GO:0051287">
    <property type="term" value="F:NAD binding"/>
    <property type="evidence" value="ECO:0007669"/>
    <property type="project" value="InterPro"/>
</dbReference>
<evidence type="ECO:0000256" key="1">
    <source>
        <dbReference type="ARBA" id="ARBA00007406"/>
    </source>
</evidence>
<dbReference type="GO" id="GO:0006096">
    <property type="term" value="P:glycolytic process"/>
    <property type="evidence" value="ECO:0007669"/>
    <property type="project" value="TreeGrafter"/>
</dbReference>
<evidence type="ECO:0000313" key="4">
    <source>
        <dbReference type="EMBL" id="ETO79872.1"/>
    </source>
</evidence>
<evidence type="ECO:0000256" key="2">
    <source>
        <dbReference type="ARBA" id="ARBA00023002"/>
    </source>
</evidence>
<accession>A0A081ALW1</accession>
<evidence type="ECO:0000259" key="3">
    <source>
        <dbReference type="SMART" id="SM00846"/>
    </source>
</evidence>
<gene>
    <name evidence="4" type="ORF">F444_05517</name>
</gene>
<dbReference type="Gene3D" id="3.40.50.720">
    <property type="entry name" value="NAD(P)-binding Rossmann-like Domain"/>
    <property type="match status" value="1"/>
</dbReference>
<dbReference type="InterPro" id="IPR020828">
    <property type="entry name" value="GlycerAld_3-P_DH_NAD(P)-bd"/>
</dbReference>
<dbReference type="InterPro" id="IPR020831">
    <property type="entry name" value="GlycerAld/Erythrose_P_DH"/>
</dbReference>
<dbReference type="PANTHER" id="PTHR10836:SF130">
    <property type="entry name" value="TRIOSEPHOSPHATE ISOMERASE_GLYCERALDEHYDE-3-PHOSPHATE DEHYDROGENASE"/>
    <property type="match status" value="1"/>
</dbReference>
<dbReference type="SMART" id="SM00846">
    <property type="entry name" value="Gp_dh_N"/>
    <property type="match status" value="1"/>
</dbReference>
<dbReference type="Proteomes" id="UP000028582">
    <property type="component" value="Unassembled WGS sequence"/>
</dbReference>
<dbReference type="SUPFAM" id="SSF51735">
    <property type="entry name" value="NAD(P)-binding Rossmann-fold domains"/>
    <property type="match status" value="1"/>
</dbReference>
<sequence length="52" mass="5781">MVNVAINGFGRIGRLVLRAAAKNPNIKVVAVNDPFIATKYMEYMLKYDTVHG</sequence>
<comment type="caution">
    <text evidence="4">The sequence shown here is derived from an EMBL/GenBank/DDBJ whole genome shotgun (WGS) entry which is preliminary data.</text>
</comment>
<dbReference type="PANTHER" id="PTHR10836">
    <property type="entry name" value="GLYCERALDEHYDE 3-PHOSPHATE DEHYDROGENASE"/>
    <property type="match status" value="1"/>
</dbReference>
<dbReference type="Pfam" id="PF00044">
    <property type="entry name" value="Gp_dh_N"/>
    <property type="match status" value="1"/>
</dbReference>
<comment type="similarity">
    <text evidence="1">Belongs to the glyceraldehyde-3-phosphate dehydrogenase family.</text>
</comment>
<evidence type="ECO:0000313" key="5">
    <source>
        <dbReference type="Proteomes" id="UP000028582"/>
    </source>
</evidence>
<reference evidence="4 5" key="1">
    <citation type="submission" date="2013-11" db="EMBL/GenBank/DDBJ databases">
        <title>The Genome Sequence of Phytophthora parasitica P1976.</title>
        <authorList>
            <consortium name="The Broad Institute Genomics Platform"/>
            <person name="Russ C."/>
            <person name="Tyler B."/>
            <person name="Panabieres F."/>
            <person name="Shan W."/>
            <person name="Tripathy S."/>
            <person name="Grunwald N."/>
            <person name="Machado M."/>
            <person name="Johnson C.S."/>
            <person name="Walker B."/>
            <person name="Young S."/>
            <person name="Zeng Q."/>
            <person name="Gargeya S."/>
            <person name="Fitzgerald M."/>
            <person name="Haas B."/>
            <person name="Abouelleil A."/>
            <person name="Allen A.W."/>
            <person name="Alvarado L."/>
            <person name="Arachchi H.M."/>
            <person name="Berlin A.M."/>
            <person name="Chapman S.B."/>
            <person name="Gainer-Dewar J."/>
            <person name="Goldberg J."/>
            <person name="Griggs A."/>
            <person name="Gujja S."/>
            <person name="Hansen M."/>
            <person name="Howarth C."/>
            <person name="Imamovic A."/>
            <person name="Ireland A."/>
            <person name="Larimer J."/>
            <person name="McCowan C."/>
            <person name="Murphy C."/>
            <person name="Pearson M."/>
            <person name="Poon T.W."/>
            <person name="Priest M."/>
            <person name="Roberts A."/>
            <person name="Saif S."/>
            <person name="Shea T."/>
            <person name="Sisk P."/>
            <person name="Sykes S."/>
            <person name="Wortman J."/>
            <person name="Nusbaum C."/>
            <person name="Birren B."/>
        </authorList>
    </citation>
    <scope>NUCLEOTIDE SEQUENCE [LARGE SCALE GENOMIC DNA]</scope>
    <source>
        <strain evidence="4 5">P1976</strain>
    </source>
</reference>
<dbReference type="EMBL" id="ANJA01001055">
    <property type="protein sequence ID" value="ETO79872.1"/>
    <property type="molecule type" value="Genomic_DNA"/>
</dbReference>
<organism evidence="4 5">
    <name type="scientific">Phytophthora nicotianae P1976</name>
    <dbReference type="NCBI Taxonomy" id="1317066"/>
    <lineage>
        <taxon>Eukaryota</taxon>
        <taxon>Sar</taxon>
        <taxon>Stramenopiles</taxon>
        <taxon>Oomycota</taxon>
        <taxon>Peronosporomycetes</taxon>
        <taxon>Peronosporales</taxon>
        <taxon>Peronosporaceae</taxon>
        <taxon>Phytophthora</taxon>
    </lineage>
</organism>
<name>A0A081ALW1_PHYNI</name>
<feature type="domain" description="Glyceraldehyde 3-phosphate dehydrogenase NAD(P) binding" evidence="3">
    <location>
        <begin position="2"/>
        <end position="52"/>
    </location>
</feature>
<feature type="non-terminal residue" evidence="4">
    <location>
        <position position="52"/>
    </location>
</feature>
<dbReference type="AlphaFoldDB" id="A0A081ALW1"/>
<dbReference type="OrthoDB" id="157785at2759"/>
<dbReference type="GO" id="GO:0004365">
    <property type="term" value="F:glyceraldehyde-3-phosphate dehydrogenase (NAD+) (phosphorylating) activity"/>
    <property type="evidence" value="ECO:0007669"/>
    <property type="project" value="TreeGrafter"/>
</dbReference>
<keyword evidence="2" id="KW-0560">Oxidoreductase</keyword>